<dbReference type="InterPro" id="IPR050194">
    <property type="entry name" value="Glycosyltransferase_grp1"/>
</dbReference>
<feature type="domain" description="Glycosyl transferase family 1" evidence="1">
    <location>
        <begin position="180"/>
        <end position="342"/>
    </location>
</feature>
<protein>
    <submittedName>
        <fullName evidence="2">Glycosyltransferase family 4 protein</fullName>
    </submittedName>
</protein>
<evidence type="ECO:0000313" key="2">
    <source>
        <dbReference type="EMBL" id="NPD92931.1"/>
    </source>
</evidence>
<proteinExistence type="predicted"/>
<dbReference type="Pfam" id="PF00534">
    <property type="entry name" value="Glycos_transf_1"/>
    <property type="match status" value="1"/>
</dbReference>
<dbReference type="InterPro" id="IPR001296">
    <property type="entry name" value="Glyco_trans_1"/>
</dbReference>
<dbReference type="PANTHER" id="PTHR45947:SF3">
    <property type="entry name" value="SULFOQUINOVOSYL TRANSFERASE SQD2"/>
    <property type="match status" value="1"/>
</dbReference>
<dbReference type="Proteomes" id="UP000714420">
    <property type="component" value="Unassembled WGS sequence"/>
</dbReference>
<dbReference type="EMBL" id="JABKKF010000012">
    <property type="protein sequence ID" value="NPD92931.1"/>
    <property type="molecule type" value="Genomic_DNA"/>
</dbReference>
<evidence type="ECO:0000313" key="3">
    <source>
        <dbReference type="Proteomes" id="UP000714420"/>
    </source>
</evidence>
<dbReference type="RefSeq" id="WP_172276618.1">
    <property type="nucleotide sequence ID" value="NZ_CASGMU010000012.1"/>
</dbReference>
<name>A0ABX2ANV5_9BACT</name>
<dbReference type="Gene3D" id="3.40.50.2000">
    <property type="entry name" value="Glycogen Phosphorylase B"/>
    <property type="match status" value="2"/>
</dbReference>
<keyword evidence="3" id="KW-1185">Reference proteome</keyword>
<dbReference type="SUPFAM" id="SSF53756">
    <property type="entry name" value="UDP-Glycosyltransferase/glycogen phosphorylase"/>
    <property type="match status" value="1"/>
</dbReference>
<evidence type="ECO:0000259" key="1">
    <source>
        <dbReference type="Pfam" id="PF00534"/>
    </source>
</evidence>
<dbReference type="CDD" id="cd03801">
    <property type="entry name" value="GT4_PimA-like"/>
    <property type="match status" value="1"/>
</dbReference>
<dbReference type="PANTHER" id="PTHR45947">
    <property type="entry name" value="SULFOQUINOVOSYL TRANSFERASE SQD2"/>
    <property type="match status" value="1"/>
</dbReference>
<sequence>MKTKILFVLHMPPPVHGAAMVGKYIHDSELVNNKYICEYINLTTAKDLQDIGKGSWRKLWKFIKLLYHVITGILRFKPTLVYITPSACGIAFYKDFIIVQLVKSLGCKVVMHYHNKGVATRQEKKIDDLLYRMFFKNIKVILLAEALYQDVKKYVKHDNVYICPNGIPDIEGDKRIERHNDIPHLLFLSNLIESKGVFVLLDALKILKDRGFSFVCDFVGGETAEIDKTRFEEEVHNRCLDEVAVYNGRKYGKDKEAFFKNADIFVFPTFYSNECFPLVLLEAMQYSLPCVSTKEGGISCIVENGNTGWLVNRQSAEELAERLYCMLCNADKSRSMGKYGREKFEKEFSLSEFEIRLVDIIQKILS</sequence>
<reference evidence="2 3" key="1">
    <citation type="submission" date="2020-05" db="EMBL/GenBank/DDBJ databases">
        <title>Distinct polysaccharide utilization as determinants for interspecies competition between intestinal Prevotella spp.</title>
        <authorList>
            <person name="Galvez E.J.C."/>
            <person name="Iljazovic A."/>
            <person name="Strowig T."/>
        </authorList>
    </citation>
    <scope>NUCLEOTIDE SEQUENCE [LARGE SCALE GENOMIC DNA]</scope>
    <source>
        <strain evidence="2 3">PMUR</strain>
    </source>
</reference>
<comment type="caution">
    <text evidence="2">The sequence shown here is derived from an EMBL/GenBank/DDBJ whole genome shotgun (WGS) entry which is preliminary data.</text>
</comment>
<organism evidence="2 3">
    <name type="scientific">Xylanibacter muris</name>
    <dbReference type="NCBI Taxonomy" id="2736290"/>
    <lineage>
        <taxon>Bacteria</taxon>
        <taxon>Pseudomonadati</taxon>
        <taxon>Bacteroidota</taxon>
        <taxon>Bacteroidia</taxon>
        <taxon>Bacteroidales</taxon>
        <taxon>Prevotellaceae</taxon>
        <taxon>Xylanibacter</taxon>
    </lineage>
</organism>
<accession>A0ABX2ANV5</accession>
<gene>
    <name evidence="2" type="ORF">HPS56_11385</name>
</gene>